<evidence type="ECO:0000256" key="1">
    <source>
        <dbReference type="ARBA" id="ARBA00022737"/>
    </source>
</evidence>
<dbReference type="SUPFAM" id="SSF52540">
    <property type="entry name" value="P-loop containing nucleoside triphosphate hydrolases"/>
    <property type="match status" value="1"/>
</dbReference>
<keyword evidence="1" id="KW-0677">Repeat</keyword>
<feature type="region of interest" description="Disordered" evidence="2">
    <location>
        <begin position="1302"/>
        <end position="1356"/>
    </location>
</feature>
<dbReference type="PANTHER" id="PTHR10039:SF17">
    <property type="entry name" value="FUNGAL STAND N-TERMINAL GOODBYE DOMAIN-CONTAINING PROTEIN-RELATED"/>
    <property type="match status" value="1"/>
</dbReference>
<dbReference type="Pfam" id="PF17109">
    <property type="entry name" value="Goodbye"/>
    <property type="match status" value="1"/>
</dbReference>
<accession>A0AA38X2J7</accession>
<sequence length="1480" mass="167453">MVAENDVQAIKKELATDNRDVTDLWTDALRKYKGIVGEDLLPRFNSVDAMIVFGTQEMNSFHQFRHNQKKVDKLRSLFAANLDYIAKGAQQLIAAAAPAFPPAAAIGTALTYMLSACKAVSADYDVVTAFFEDMNAFLQRITILETRLPKYPAYRNCLMDVFTSVLEMCGFATKYIELGRFKKWILNMVRGEDGDLGGARKKMDTSLSRLQSATEYAILGNTEELQRMNSDLQQNQDMQTKMMEDQTKMLETVMSSQESVRSDLQNIQKLLITFEERRREDTPKQRVAAKAPGQNKKPPTSVQVRSFFEETLNPAHEYHSIKESFIADTCTWIFEEPLWGSWLAQEQGKDAPRVLGLLGPPGSGKSHLAASAFDRLVNLAERDPSTNTCVVHFFFRETTNDLSELYKALNWAVIQIAEQNALVCEKICAELQRDDLEIDQWDWKDVWTKLVKPCFSTPAKARLNMVWDGLDELTEFDHEPLAELFTLIRDDADLNITIFCTTRSVLEKSLRESGARFIEVTKEKQLSDLKALIWHHLNNDSGLRKFSKYVKQTVSSTLEEKADGMLYAEHLLRRFSIFGREPLVLKALQDHMPEGLEGLYLDMVADLQHHTPDDELHAMKTLLWWLAYSNHPLTLAECLSVLEVTGETSFDLERELQGRQLARFLRMGDLEERITDTAAEDVKLSIQSSNKVDKSLNDGDLPLKFQERSMRAFFRGGSQVLRTIAKDGHREIFILCSEILCGQHPKAIEGLRQYAARNWMWHLSWNSIQDNTEPDKIRILNALGSLMSNETDAATSIEVLGVDYEEINEDFGAGDVMKHMKYDADLAVALKGKLNAVTDIWAASVSADVATAFEPLARGHITNWFQASEAKPALRSFKFAQSALNMKKTLDATTNEDANSDSSSSTDMDDEQTHFTVQQIIAVFDAFADMPKGANAYRVVAGLLENSGHHSSALKYALRALELCKESTLRFRILNLLAFIYLRKKENDTAYKTICEAFSSNQSISSSFRRRGLITRAKAETALGKIDEAIATYEDARLADPEEPLEGFNLKLAFNACLEKRDDARLMDMVRNWKPMERLAWMTWDFNGDGVEAHEALRRAAYQSNQMEYLYQVYDEAIKLLDNLDSAAPIRFHLAVTHWIVALDMETAKALFNETLDSISNGEAFALTDEDPAFTLVCAVLGMTDIIYEQYRTTPDAGAKAKLYDEMKSLTKRPLALSIAPLKSELMHYSLTLARMARKMAPAEDFQIALEGVFQLCYDGLTDSVGWNDYLNLNKLAAVVWTLGLEKEAQILISAQFSVLDPSVDGSDSESEAEDDDADGAESEQEDTENGEDEDDDEEEEGDDYPLPDDEGDLSDNWAECSGECRPTKIWRAWKNRPMYVCITCSNTCLCEDCFQKRQVYNQNGGDKACRDSVGSVYCGTNHKYIKGPLPRWKGVKDGIMTIEGQNGEEMIQVKFRDWLDELKDVKWKAAWERFWLSED</sequence>
<dbReference type="InterPro" id="IPR056884">
    <property type="entry name" value="NPHP3-like_N"/>
</dbReference>
<dbReference type="InterPro" id="IPR011990">
    <property type="entry name" value="TPR-like_helical_dom_sf"/>
</dbReference>
<evidence type="ECO:0000259" key="3">
    <source>
        <dbReference type="Pfam" id="PF17109"/>
    </source>
</evidence>
<feature type="region of interest" description="Disordered" evidence="2">
    <location>
        <begin position="890"/>
        <end position="909"/>
    </location>
</feature>
<protein>
    <recommendedName>
        <fullName evidence="7">Fungal STAND N-terminal Goodbye domain-containing protein</fullName>
    </recommendedName>
</protein>
<feature type="region of interest" description="Disordered" evidence="2">
    <location>
        <begin position="281"/>
        <end position="301"/>
    </location>
</feature>
<organism evidence="5 6">
    <name type="scientific">Cladophialophora chaetospira</name>
    <dbReference type="NCBI Taxonomy" id="386627"/>
    <lineage>
        <taxon>Eukaryota</taxon>
        <taxon>Fungi</taxon>
        <taxon>Dikarya</taxon>
        <taxon>Ascomycota</taxon>
        <taxon>Pezizomycotina</taxon>
        <taxon>Eurotiomycetes</taxon>
        <taxon>Chaetothyriomycetidae</taxon>
        <taxon>Chaetothyriales</taxon>
        <taxon>Herpotrichiellaceae</taxon>
        <taxon>Cladophialophora</taxon>
    </lineage>
</organism>
<feature type="domain" description="Nephrocystin 3-like N-terminal" evidence="4">
    <location>
        <begin position="328"/>
        <end position="503"/>
    </location>
</feature>
<dbReference type="Gene3D" id="1.25.40.10">
    <property type="entry name" value="Tetratricopeptide repeat domain"/>
    <property type="match status" value="1"/>
</dbReference>
<name>A0AA38X2J7_9EURO</name>
<dbReference type="InterPro" id="IPR019734">
    <property type="entry name" value="TPR_rpt"/>
</dbReference>
<evidence type="ECO:0000313" key="6">
    <source>
        <dbReference type="Proteomes" id="UP001172673"/>
    </source>
</evidence>
<evidence type="ECO:0000313" key="5">
    <source>
        <dbReference type="EMBL" id="KAJ9605656.1"/>
    </source>
</evidence>
<feature type="domain" description="Fungal STAND N-terminal Goodbye" evidence="3">
    <location>
        <begin position="25"/>
        <end position="142"/>
    </location>
</feature>
<dbReference type="SUPFAM" id="SSF48452">
    <property type="entry name" value="TPR-like"/>
    <property type="match status" value="1"/>
</dbReference>
<dbReference type="InterPro" id="IPR031350">
    <property type="entry name" value="Goodbye_dom"/>
</dbReference>
<reference evidence="5" key="1">
    <citation type="submission" date="2022-10" db="EMBL/GenBank/DDBJ databases">
        <title>Culturing micro-colonial fungi from biological soil crusts in the Mojave desert and describing Neophaeococcomyces mojavensis, and introducing the new genera and species Taxawa tesnikishii.</title>
        <authorList>
            <person name="Kurbessoian T."/>
            <person name="Stajich J.E."/>
        </authorList>
    </citation>
    <scope>NUCLEOTIDE SEQUENCE</scope>
    <source>
        <strain evidence="5">TK_41</strain>
    </source>
</reference>
<feature type="compositionally biased region" description="Acidic residues" evidence="2">
    <location>
        <begin position="1307"/>
        <end position="1354"/>
    </location>
</feature>
<proteinExistence type="predicted"/>
<evidence type="ECO:0000259" key="4">
    <source>
        <dbReference type="Pfam" id="PF24883"/>
    </source>
</evidence>
<dbReference type="InterPro" id="IPR027417">
    <property type="entry name" value="P-loop_NTPase"/>
</dbReference>
<gene>
    <name evidence="5" type="ORF">H2200_009505</name>
</gene>
<dbReference type="SMART" id="SM00028">
    <property type="entry name" value="TPR"/>
    <property type="match status" value="3"/>
</dbReference>
<dbReference type="Pfam" id="PF24883">
    <property type="entry name" value="NPHP3_N"/>
    <property type="match status" value="1"/>
</dbReference>
<dbReference type="PANTHER" id="PTHR10039">
    <property type="entry name" value="AMELOGENIN"/>
    <property type="match status" value="1"/>
</dbReference>
<dbReference type="Gene3D" id="3.40.50.300">
    <property type="entry name" value="P-loop containing nucleotide triphosphate hydrolases"/>
    <property type="match status" value="1"/>
</dbReference>
<evidence type="ECO:0008006" key="7">
    <source>
        <dbReference type="Google" id="ProtNLM"/>
    </source>
</evidence>
<keyword evidence="6" id="KW-1185">Reference proteome</keyword>
<comment type="caution">
    <text evidence="5">The sequence shown here is derived from an EMBL/GenBank/DDBJ whole genome shotgun (WGS) entry which is preliminary data.</text>
</comment>
<dbReference type="EMBL" id="JAPDRK010000015">
    <property type="protein sequence ID" value="KAJ9605656.1"/>
    <property type="molecule type" value="Genomic_DNA"/>
</dbReference>
<evidence type="ECO:0000256" key="2">
    <source>
        <dbReference type="SAM" id="MobiDB-lite"/>
    </source>
</evidence>
<dbReference type="Proteomes" id="UP001172673">
    <property type="component" value="Unassembled WGS sequence"/>
</dbReference>